<name>A0ABT5HTE6_9CAUL</name>
<reference evidence="1 2" key="1">
    <citation type="submission" date="2023-01" db="EMBL/GenBank/DDBJ databases">
        <title>Novel species of the genus Asticcacaulis isolated from rivers.</title>
        <authorList>
            <person name="Lu H."/>
        </authorList>
    </citation>
    <scope>NUCLEOTIDE SEQUENCE [LARGE SCALE GENOMIC DNA]</scope>
    <source>
        <strain evidence="1 2">BYS171W</strain>
    </source>
</reference>
<evidence type="ECO:0008006" key="3">
    <source>
        <dbReference type="Google" id="ProtNLM"/>
    </source>
</evidence>
<accession>A0ABT5HTE6</accession>
<comment type="caution">
    <text evidence="1">The sequence shown here is derived from an EMBL/GenBank/DDBJ whole genome shotgun (WGS) entry which is preliminary data.</text>
</comment>
<dbReference type="RefSeq" id="WP_272747783.1">
    <property type="nucleotide sequence ID" value="NZ_JAQQKX010000005.1"/>
</dbReference>
<organism evidence="1 2">
    <name type="scientific">Asticcacaulis aquaticus</name>
    <dbReference type="NCBI Taxonomy" id="2984212"/>
    <lineage>
        <taxon>Bacteria</taxon>
        <taxon>Pseudomonadati</taxon>
        <taxon>Pseudomonadota</taxon>
        <taxon>Alphaproteobacteria</taxon>
        <taxon>Caulobacterales</taxon>
        <taxon>Caulobacteraceae</taxon>
        <taxon>Asticcacaulis</taxon>
    </lineage>
</organism>
<evidence type="ECO:0000313" key="2">
    <source>
        <dbReference type="Proteomes" id="UP001214854"/>
    </source>
</evidence>
<dbReference type="Proteomes" id="UP001214854">
    <property type="component" value="Unassembled WGS sequence"/>
</dbReference>
<protein>
    <recommendedName>
        <fullName evidence="3">Histidine kinase</fullName>
    </recommendedName>
</protein>
<dbReference type="EMBL" id="JAQQKX010000005">
    <property type="protein sequence ID" value="MDC7683309.1"/>
    <property type="molecule type" value="Genomic_DNA"/>
</dbReference>
<keyword evidence="2" id="KW-1185">Reference proteome</keyword>
<proteinExistence type="predicted"/>
<sequence length="90" mass="10052">MAGAKIVAMPVHDMTATALRLSQVADIESVRAQTKNLIRTHTETIRQAREIAINAVAILPPDKQGSLLENLEERLLRLERLIGRMTDRLP</sequence>
<gene>
    <name evidence="1" type="ORF">PQU92_08475</name>
</gene>
<evidence type="ECO:0000313" key="1">
    <source>
        <dbReference type="EMBL" id="MDC7683309.1"/>
    </source>
</evidence>